<keyword evidence="2" id="KW-0804">Transcription</keyword>
<evidence type="ECO:0000256" key="1">
    <source>
        <dbReference type="ARBA" id="ARBA00023015"/>
    </source>
</evidence>
<evidence type="ECO:0000259" key="5">
    <source>
        <dbReference type="PROSITE" id="PS51005"/>
    </source>
</evidence>
<dbReference type="PROSITE" id="PS51005">
    <property type="entry name" value="NAC"/>
    <property type="match status" value="1"/>
</dbReference>
<dbReference type="GO" id="GO:0006355">
    <property type="term" value="P:regulation of DNA-templated transcription"/>
    <property type="evidence" value="ECO:0007669"/>
    <property type="project" value="InterPro"/>
</dbReference>
<dbReference type="SUPFAM" id="SSF101941">
    <property type="entry name" value="NAC domain"/>
    <property type="match status" value="2"/>
</dbReference>
<dbReference type="Pfam" id="PF02365">
    <property type="entry name" value="NAM"/>
    <property type="match status" value="1"/>
</dbReference>
<organism evidence="6 7">
    <name type="scientific">Ceratopteris richardii</name>
    <name type="common">Triangle waterfern</name>
    <dbReference type="NCBI Taxonomy" id="49495"/>
    <lineage>
        <taxon>Eukaryota</taxon>
        <taxon>Viridiplantae</taxon>
        <taxon>Streptophyta</taxon>
        <taxon>Embryophyta</taxon>
        <taxon>Tracheophyta</taxon>
        <taxon>Polypodiopsida</taxon>
        <taxon>Polypodiidae</taxon>
        <taxon>Polypodiales</taxon>
        <taxon>Pteridineae</taxon>
        <taxon>Pteridaceae</taxon>
        <taxon>Parkerioideae</taxon>
        <taxon>Ceratopteris</taxon>
    </lineage>
</organism>
<dbReference type="InterPro" id="IPR003441">
    <property type="entry name" value="NAC-dom"/>
</dbReference>
<dbReference type="GO" id="GO:0003677">
    <property type="term" value="F:DNA binding"/>
    <property type="evidence" value="ECO:0007669"/>
    <property type="project" value="InterPro"/>
</dbReference>
<keyword evidence="7" id="KW-1185">Reference proteome</keyword>
<dbReference type="InterPro" id="IPR036093">
    <property type="entry name" value="NAC_dom_sf"/>
</dbReference>
<dbReference type="Gene3D" id="2.170.150.80">
    <property type="entry name" value="NAC domain"/>
    <property type="match status" value="1"/>
</dbReference>
<dbReference type="PANTHER" id="PTHR31744">
    <property type="entry name" value="PROTEIN CUP-SHAPED COTYLEDON 2-RELATED"/>
    <property type="match status" value="1"/>
</dbReference>
<comment type="caution">
    <text evidence="6">The sequence shown here is derived from an EMBL/GenBank/DDBJ whole genome shotgun (WGS) entry which is preliminary data.</text>
</comment>
<proteinExistence type="predicted"/>
<keyword evidence="3" id="KW-0539">Nucleus</keyword>
<feature type="region of interest" description="Disordered" evidence="4">
    <location>
        <begin position="283"/>
        <end position="302"/>
    </location>
</feature>
<keyword evidence="1" id="KW-0805">Transcription regulation</keyword>
<reference evidence="6" key="1">
    <citation type="submission" date="2021-08" db="EMBL/GenBank/DDBJ databases">
        <title>WGS assembly of Ceratopteris richardii.</title>
        <authorList>
            <person name="Marchant D.B."/>
            <person name="Chen G."/>
            <person name="Jenkins J."/>
            <person name="Shu S."/>
            <person name="Leebens-Mack J."/>
            <person name="Grimwood J."/>
            <person name="Schmutz J."/>
            <person name="Soltis P."/>
            <person name="Soltis D."/>
            <person name="Chen Z.-H."/>
        </authorList>
    </citation>
    <scope>NUCLEOTIDE SEQUENCE</scope>
    <source>
        <strain evidence="6">Whitten #5841</strain>
        <tissue evidence="6">Leaf</tissue>
    </source>
</reference>
<gene>
    <name evidence="6" type="ORF">KP509_03G090800</name>
</gene>
<evidence type="ECO:0000313" key="7">
    <source>
        <dbReference type="Proteomes" id="UP000825935"/>
    </source>
</evidence>
<dbReference type="OrthoDB" id="730183at2759"/>
<feature type="region of interest" description="Disordered" evidence="4">
    <location>
        <begin position="203"/>
        <end position="224"/>
    </location>
</feature>
<dbReference type="Proteomes" id="UP000825935">
    <property type="component" value="Chromosome 3"/>
</dbReference>
<feature type="domain" description="NAC" evidence="5">
    <location>
        <begin position="91"/>
        <end position="321"/>
    </location>
</feature>
<evidence type="ECO:0000256" key="2">
    <source>
        <dbReference type="ARBA" id="ARBA00023163"/>
    </source>
</evidence>
<evidence type="ECO:0000256" key="4">
    <source>
        <dbReference type="SAM" id="MobiDB-lite"/>
    </source>
</evidence>
<accession>A0A8T2V217</accession>
<sequence length="337" mass="37048">MANDGPVSYEQAQGSTETADLSRGYGGFTCTPPRSILPRGKEWDGTLSAQSDKYPDDIFDSVGCTTLTEENASPFISHGSETDILRLLSSLPPGFRFQPTDEELVGFYLANKLRGSSMPMQLIPDVELYRYDPWELPSLSPSSKYLHSSVDTFAVRQWFFFTSCDPKYSHGCRANRSTRSGYWKATGRDRLVLRAFPTSTSIPTLPSSHSHAFEKGHSSQPHAQLTSATDVSVNGDAGNEHGFKKTLVFYHGKPPRGTRTPWVMHEFYISSCASSSSASASSPPLLSTKPFSSSASASSPPLLSKKPTAWNKILLCRITRKMDQTAGRAEHTNERST</sequence>
<evidence type="ECO:0000313" key="6">
    <source>
        <dbReference type="EMBL" id="KAH7442477.1"/>
    </source>
</evidence>
<dbReference type="EMBL" id="CM035408">
    <property type="protein sequence ID" value="KAH7442477.1"/>
    <property type="molecule type" value="Genomic_DNA"/>
</dbReference>
<evidence type="ECO:0000256" key="3">
    <source>
        <dbReference type="ARBA" id="ARBA00023242"/>
    </source>
</evidence>
<name>A0A8T2V217_CERRI</name>
<dbReference type="AlphaFoldDB" id="A0A8T2V217"/>
<feature type="compositionally biased region" description="Polar residues" evidence="4">
    <location>
        <begin position="10"/>
        <end position="19"/>
    </location>
</feature>
<protein>
    <recommendedName>
        <fullName evidence="5">NAC domain-containing protein</fullName>
    </recommendedName>
</protein>
<feature type="region of interest" description="Disordered" evidence="4">
    <location>
        <begin position="1"/>
        <end position="24"/>
    </location>
</feature>